<feature type="domain" description="Myb-like" evidence="6">
    <location>
        <begin position="79"/>
        <end position="129"/>
    </location>
</feature>
<name>A0ABR2H1A8_9EUKA</name>
<dbReference type="InterPro" id="IPR009057">
    <property type="entry name" value="Homeodomain-like_sf"/>
</dbReference>
<feature type="domain" description="HTH myb-type" evidence="7">
    <location>
        <begin position="27"/>
        <end position="82"/>
    </location>
</feature>
<dbReference type="Pfam" id="PF13921">
    <property type="entry name" value="Myb_DNA-bind_6"/>
    <property type="match status" value="1"/>
</dbReference>
<organism evidence="8 9">
    <name type="scientific">Tritrichomonas musculus</name>
    <dbReference type="NCBI Taxonomy" id="1915356"/>
    <lineage>
        <taxon>Eukaryota</taxon>
        <taxon>Metamonada</taxon>
        <taxon>Parabasalia</taxon>
        <taxon>Tritrichomonadida</taxon>
        <taxon>Tritrichomonadidae</taxon>
        <taxon>Tritrichomonas</taxon>
    </lineage>
</organism>
<evidence type="ECO:0000259" key="7">
    <source>
        <dbReference type="PROSITE" id="PS51294"/>
    </source>
</evidence>
<dbReference type="SMART" id="SM00717">
    <property type="entry name" value="SANT"/>
    <property type="match status" value="2"/>
</dbReference>
<dbReference type="InterPro" id="IPR017930">
    <property type="entry name" value="Myb_dom"/>
</dbReference>
<protein>
    <recommendedName>
        <fullName evidence="10">Myb-like DNA-binding domain containing protein</fullName>
    </recommendedName>
</protein>
<dbReference type="Gene3D" id="1.10.10.60">
    <property type="entry name" value="Homeodomain-like"/>
    <property type="match status" value="2"/>
</dbReference>
<dbReference type="PROSITE" id="PS51294">
    <property type="entry name" value="HTH_MYB"/>
    <property type="match status" value="2"/>
</dbReference>
<sequence length="219" mass="25675">MQPNLLTQKAIIAAQSKGFKKKQANQRKKIKRTKFTKKDDEILCSLVEKYGENEWTLVAKHMTNKNSRQVRDRWKNYLNPTLNCNEWSYEEDVLLISKFNEFGPRWKKISLNFPNRSINSVRNRLIKIMNNKKIKFSPLASNKQSQASLFANERLPSNTNNLDKSNDFSLPNNNKEQHLVSSDKSSDKNKIKEQNVDRENLIDFLSYSSDENTQFLWGI</sequence>
<evidence type="ECO:0000313" key="9">
    <source>
        <dbReference type="Proteomes" id="UP001470230"/>
    </source>
</evidence>
<dbReference type="PANTHER" id="PTHR46621:SF1">
    <property type="entry name" value="SNRNA-ACTIVATING PROTEIN COMPLEX SUBUNIT 4"/>
    <property type="match status" value="1"/>
</dbReference>
<evidence type="ECO:0000259" key="6">
    <source>
        <dbReference type="PROSITE" id="PS50090"/>
    </source>
</evidence>
<feature type="domain" description="Myb-like" evidence="6">
    <location>
        <begin position="27"/>
        <end position="78"/>
    </location>
</feature>
<dbReference type="InterPro" id="IPR051575">
    <property type="entry name" value="Myb-like_DNA-bd"/>
</dbReference>
<dbReference type="PANTHER" id="PTHR46621">
    <property type="entry name" value="SNRNA-ACTIVATING PROTEIN COMPLEX SUBUNIT 4"/>
    <property type="match status" value="1"/>
</dbReference>
<feature type="region of interest" description="Disordered" evidence="5">
    <location>
        <begin position="153"/>
        <end position="192"/>
    </location>
</feature>
<evidence type="ECO:0000313" key="8">
    <source>
        <dbReference type="EMBL" id="KAK8839977.1"/>
    </source>
</evidence>
<dbReference type="Proteomes" id="UP001470230">
    <property type="component" value="Unassembled WGS sequence"/>
</dbReference>
<dbReference type="SUPFAM" id="SSF46689">
    <property type="entry name" value="Homeodomain-like"/>
    <property type="match status" value="1"/>
</dbReference>
<proteinExistence type="predicted"/>
<evidence type="ECO:0008006" key="10">
    <source>
        <dbReference type="Google" id="ProtNLM"/>
    </source>
</evidence>
<dbReference type="CDD" id="cd00167">
    <property type="entry name" value="SANT"/>
    <property type="match status" value="2"/>
</dbReference>
<evidence type="ECO:0000256" key="2">
    <source>
        <dbReference type="ARBA" id="ARBA00023125"/>
    </source>
</evidence>
<feature type="domain" description="HTH myb-type" evidence="7">
    <location>
        <begin position="87"/>
        <end position="133"/>
    </location>
</feature>
<feature type="compositionally biased region" description="Polar residues" evidence="5">
    <location>
        <begin position="153"/>
        <end position="174"/>
    </location>
</feature>
<keyword evidence="9" id="KW-1185">Reference proteome</keyword>
<evidence type="ECO:0000256" key="1">
    <source>
        <dbReference type="ARBA" id="ARBA00023015"/>
    </source>
</evidence>
<dbReference type="PROSITE" id="PS50090">
    <property type="entry name" value="MYB_LIKE"/>
    <property type="match status" value="2"/>
</dbReference>
<keyword evidence="3" id="KW-0804">Transcription</keyword>
<keyword evidence="2" id="KW-0238">DNA-binding</keyword>
<accession>A0ABR2H1A8</accession>
<comment type="caution">
    <text evidence="8">The sequence shown here is derived from an EMBL/GenBank/DDBJ whole genome shotgun (WGS) entry which is preliminary data.</text>
</comment>
<evidence type="ECO:0000256" key="5">
    <source>
        <dbReference type="SAM" id="MobiDB-lite"/>
    </source>
</evidence>
<keyword evidence="4" id="KW-0539">Nucleus</keyword>
<gene>
    <name evidence="8" type="ORF">M9Y10_031695</name>
</gene>
<keyword evidence="1" id="KW-0805">Transcription regulation</keyword>
<evidence type="ECO:0000256" key="4">
    <source>
        <dbReference type="ARBA" id="ARBA00023242"/>
    </source>
</evidence>
<dbReference type="InterPro" id="IPR001005">
    <property type="entry name" value="SANT/Myb"/>
</dbReference>
<evidence type="ECO:0000256" key="3">
    <source>
        <dbReference type="ARBA" id="ARBA00023163"/>
    </source>
</evidence>
<reference evidence="8 9" key="1">
    <citation type="submission" date="2024-04" db="EMBL/GenBank/DDBJ databases">
        <title>Tritrichomonas musculus Genome.</title>
        <authorList>
            <person name="Alves-Ferreira E."/>
            <person name="Grigg M."/>
            <person name="Lorenzi H."/>
            <person name="Galac M."/>
        </authorList>
    </citation>
    <scope>NUCLEOTIDE SEQUENCE [LARGE SCALE GENOMIC DNA]</scope>
    <source>
        <strain evidence="8 9">EAF2021</strain>
    </source>
</reference>
<dbReference type="EMBL" id="JAPFFF010000050">
    <property type="protein sequence ID" value="KAK8839977.1"/>
    <property type="molecule type" value="Genomic_DNA"/>
</dbReference>